<keyword evidence="9" id="KW-1185">Reference proteome</keyword>
<dbReference type="CDD" id="cd00009">
    <property type="entry name" value="AAA"/>
    <property type="match status" value="1"/>
</dbReference>
<dbReference type="SUPFAM" id="SSF46689">
    <property type="entry name" value="Homeodomain-like"/>
    <property type="match status" value="1"/>
</dbReference>
<evidence type="ECO:0000313" key="9">
    <source>
        <dbReference type="Proteomes" id="UP001303946"/>
    </source>
</evidence>
<dbReference type="Pfam" id="PF02954">
    <property type="entry name" value="HTH_8"/>
    <property type="match status" value="1"/>
</dbReference>
<dbReference type="CDD" id="cd17549">
    <property type="entry name" value="REC_DctD-like"/>
    <property type="match status" value="1"/>
</dbReference>
<evidence type="ECO:0000256" key="3">
    <source>
        <dbReference type="ARBA" id="ARBA00023015"/>
    </source>
</evidence>
<dbReference type="SMART" id="SM00448">
    <property type="entry name" value="REC"/>
    <property type="match status" value="1"/>
</dbReference>
<evidence type="ECO:0000256" key="1">
    <source>
        <dbReference type="ARBA" id="ARBA00022741"/>
    </source>
</evidence>
<reference evidence="8 9" key="1">
    <citation type="submission" date="2023-10" db="EMBL/GenBank/DDBJ databases">
        <title>Bacteria for the degradation of biodegradable plastic PBAT(Polybutylene adipate terephthalate).</title>
        <authorList>
            <person name="Weon H.-Y."/>
            <person name="Yeon J."/>
        </authorList>
    </citation>
    <scope>NUCLEOTIDE SEQUENCE [LARGE SCALE GENOMIC DNA]</scope>
    <source>
        <strain evidence="8 9">SBD 7-3</strain>
    </source>
</reference>
<sequence>MSQLAASVMLVEDDAVVRKACEQALSLASMAVRSFASAEAALEEFHRVQPTVVVTDVRLPGIDGLKFLEELRGRDKGLPIIVVTGHGDVGMAVEAMRDGAYDFIEKPFSSERLVESVRRGHERYSLIAENRLLRERLPAAGKSALIGQSSAILQVRRLVSALAPTDVDILIVGETGAGKEVVAKALHDESRRTGHFVALNCGALPESVIESEIFGHEAGSFTGAHKRRIGKIEHANRGTLFLDEIESMTPAMQTRLLRVLQEREIQRLGSNESIPVDCRVIAAAKGDLKRLSDQGQFRADLYYRLNVACIEIAPLRERLDDIPLLAAHFIQCAAERYRVEPPELTVEVIMRWQQHHWPGNVRELKNASERFCLGIDDGVAAAKSTGYSLAARIDVLERSMISEALRNTGGNVGKAADLLQMPKKTLYDKLHRHALVAADFSPEPGKSGAR</sequence>
<dbReference type="RefSeq" id="WP_316697999.1">
    <property type="nucleotide sequence ID" value="NZ_CP136336.1"/>
</dbReference>
<dbReference type="PROSITE" id="PS00688">
    <property type="entry name" value="SIGMA54_INTERACT_3"/>
    <property type="match status" value="1"/>
</dbReference>
<name>A0ABZ0CLZ5_9BURK</name>
<dbReference type="InterPro" id="IPR009057">
    <property type="entry name" value="Homeodomain-like_sf"/>
</dbReference>
<dbReference type="PANTHER" id="PTHR32071">
    <property type="entry name" value="TRANSCRIPTIONAL REGULATORY PROTEIN"/>
    <property type="match status" value="1"/>
</dbReference>
<evidence type="ECO:0000259" key="6">
    <source>
        <dbReference type="PROSITE" id="PS50045"/>
    </source>
</evidence>
<keyword evidence="3" id="KW-0805">Transcription regulation</keyword>
<evidence type="ECO:0000256" key="4">
    <source>
        <dbReference type="ARBA" id="ARBA00023163"/>
    </source>
</evidence>
<dbReference type="Pfam" id="PF25601">
    <property type="entry name" value="AAA_lid_14"/>
    <property type="match status" value="1"/>
</dbReference>
<evidence type="ECO:0000259" key="7">
    <source>
        <dbReference type="PROSITE" id="PS50110"/>
    </source>
</evidence>
<dbReference type="PANTHER" id="PTHR32071:SF57">
    <property type="entry name" value="C4-DICARBOXYLATE TRANSPORT TRANSCRIPTIONAL REGULATORY PROTEIN DCTD"/>
    <property type="match status" value="1"/>
</dbReference>
<keyword evidence="5" id="KW-0597">Phosphoprotein</keyword>
<dbReference type="InterPro" id="IPR025944">
    <property type="entry name" value="Sigma_54_int_dom_CS"/>
</dbReference>
<dbReference type="PROSITE" id="PS50045">
    <property type="entry name" value="SIGMA54_INTERACT_4"/>
    <property type="match status" value="1"/>
</dbReference>
<dbReference type="Pfam" id="PF00072">
    <property type="entry name" value="Response_reg"/>
    <property type="match status" value="1"/>
</dbReference>
<feature type="domain" description="Sigma-54 factor interaction" evidence="6">
    <location>
        <begin position="145"/>
        <end position="373"/>
    </location>
</feature>
<dbReference type="InterPro" id="IPR011006">
    <property type="entry name" value="CheY-like_superfamily"/>
</dbReference>
<dbReference type="PROSITE" id="PS00675">
    <property type="entry name" value="SIGMA54_INTERACT_1"/>
    <property type="match status" value="1"/>
</dbReference>
<dbReference type="InterPro" id="IPR002197">
    <property type="entry name" value="HTH_Fis"/>
</dbReference>
<dbReference type="Gene3D" id="1.10.8.60">
    <property type="match status" value="1"/>
</dbReference>
<dbReference type="PRINTS" id="PR01590">
    <property type="entry name" value="HTHFIS"/>
</dbReference>
<accession>A0ABZ0CLZ5</accession>
<dbReference type="Pfam" id="PF00158">
    <property type="entry name" value="Sigma54_activat"/>
    <property type="match status" value="1"/>
</dbReference>
<feature type="modified residue" description="4-aspartylphosphate" evidence="5">
    <location>
        <position position="56"/>
    </location>
</feature>
<dbReference type="InterPro" id="IPR025662">
    <property type="entry name" value="Sigma_54_int_dom_ATP-bd_1"/>
</dbReference>
<evidence type="ECO:0000256" key="2">
    <source>
        <dbReference type="ARBA" id="ARBA00022840"/>
    </source>
</evidence>
<dbReference type="Gene3D" id="3.40.50.2300">
    <property type="match status" value="1"/>
</dbReference>
<dbReference type="InterPro" id="IPR058031">
    <property type="entry name" value="AAA_lid_NorR"/>
</dbReference>
<dbReference type="EMBL" id="CP136336">
    <property type="protein sequence ID" value="WOB05904.1"/>
    <property type="molecule type" value="Genomic_DNA"/>
</dbReference>
<organism evidence="8 9">
    <name type="scientific">Piscinibacter gummiphilus</name>
    <dbReference type="NCBI Taxonomy" id="946333"/>
    <lineage>
        <taxon>Bacteria</taxon>
        <taxon>Pseudomonadati</taxon>
        <taxon>Pseudomonadota</taxon>
        <taxon>Betaproteobacteria</taxon>
        <taxon>Burkholderiales</taxon>
        <taxon>Sphaerotilaceae</taxon>
        <taxon>Piscinibacter</taxon>
    </lineage>
</organism>
<dbReference type="SMART" id="SM00382">
    <property type="entry name" value="AAA"/>
    <property type="match status" value="1"/>
</dbReference>
<dbReference type="SUPFAM" id="SSF52172">
    <property type="entry name" value="CheY-like"/>
    <property type="match status" value="1"/>
</dbReference>
<dbReference type="InterPro" id="IPR003593">
    <property type="entry name" value="AAA+_ATPase"/>
</dbReference>
<dbReference type="SUPFAM" id="SSF52540">
    <property type="entry name" value="P-loop containing nucleoside triphosphate hydrolases"/>
    <property type="match status" value="1"/>
</dbReference>
<keyword evidence="2" id="KW-0067">ATP-binding</keyword>
<dbReference type="PROSITE" id="PS50110">
    <property type="entry name" value="RESPONSE_REGULATORY"/>
    <property type="match status" value="1"/>
</dbReference>
<dbReference type="InterPro" id="IPR027417">
    <property type="entry name" value="P-loop_NTPase"/>
</dbReference>
<proteinExistence type="predicted"/>
<feature type="domain" description="Response regulatory" evidence="7">
    <location>
        <begin position="7"/>
        <end position="121"/>
    </location>
</feature>
<dbReference type="Gene3D" id="3.40.50.300">
    <property type="entry name" value="P-loop containing nucleotide triphosphate hydrolases"/>
    <property type="match status" value="1"/>
</dbReference>
<dbReference type="InterPro" id="IPR001789">
    <property type="entry name" value="Sig_transdc_resp-reg_receiver"/>
</dbReference>
<protein>
    <submittedName>
        <fullName evidence="8">Sigma-54 dependent transcriptional regulator</fullName>
    </submittedName>
</protein>
<dbReference type="Gene3D" id="1.10.10.60">
    <property type="entry name" value="Homeodomain-like"/>
    <property type="match status" value="1"/>
</dbReference>
<evidence type="ECO:0000256" key="5">
    <source>
        <dbReference type="PROSITE-ProRule" id="PRU00169"/>
    </source>
</evidence>
<dbReference type="Proteomes" id="UP001303946">
    <property type="component" value="Chromosome"/>
</dbReference>
<gene>
    <name evidence="8" type="ORF">RXV79_13335</name>
</gene>
<keyword evidence="1" id="KW-0547">Nucleotide-binding</keyword>
<evidence type="ECO:0000313" key="8">
    <source>
        <dbReference type="EMBL" id="WOB05904.1"/>
    </source>
</evidence>
<dbReference type="InterPro" id="IPR002078">
    <property type="entry name" value="Sigma_54_int"/>
</dbReference>
<keyword evidence="4" id="KW-0804">Transcription</keyword>